<sequence>MAINKAKRARREREEVKINLIKSQELEETTPPVPTTLTLTTPAIPAIPAIPATKPPKTERQMEDINHRYLELDNSHQAANAYHELHPGSIKEIINRSHQLEELREFNFLRKKLELESSKTASIPASIETAMCSMRRQQNSDPDWEGAGVHHARKIRQLAAFVILHQRLPEENRGKLTVHSCMLDNMGFLKAITDWIATVRVGKVMFSLL</sequence>
<dbReference type="KEGG" id="mlr:MELLADRAFT_62492"/>
<name>F4RJ60_MELLP</name>
<dbReference type="AlphaFoldDB" id="F4RJ60"/>
<reference evidence="2" key="1">
    <citation type="journal article" date="2011" name="Proc. Natl. Acad. Sci. U.S.A.">
        <title>Obligate biotrophy features unraveled by the genomic analysis of rust fungi.</title>
        <authorList>
            <person name="Duplessis S."/>
            <person name="Cuomo C.A."/>
            <person name="Lin Y.-C."/>
            <person name="Aerts A."/>
            <person name="Tisserant E."/>
            <person name="Veneault-Fourrey C."/>
            <person name="Joly D.L."/>
            <person name="Hacquard S."/>
            <person name="Amselem J."/>
            <person name="Cantarel B.L."/>
            <person name="Chiu R."/>
            <person name="Coutinho P.M."/>
            <person name="Feau N."/>
            <person name="Field M."/>
            <person name="Frey P."/>
            <person name="Gelhaye E."/>
            <person name="Goldberg J."/>
            <person name="Grabherr M.G."/>
            <person name="Kodira C.D."/>
            <person name="Kohler A."/>
            <person name="Kuees U."/>
            <person name="Lindquist E.A."/>
            <person name="Lucas S.M."/>
            <person name="Mago R."/>
            <person name="Mauceli E."/>
            <person name="Morin E."/>
            <person name="Murat C."/>
            <person name="Pangilinan J.L."/>
            <person name="Park R."/>
            <person name="Pearson M."/>
            <person name="Quesneville H."/>
            <person name="Rouhier N."/>
            <person name="Sakthikumar S."/>
            <person name="Salamov A.A."/>
            <person name="Schmutz J."/>
            <person name="Selles B."/>
            <person name="Shapiro H."/>
            <person name="Tanguay P."/>
            <person name="Tuskan G.A."/>
            <person name="Henrissat B."/>
            <person name="Van de Peer Y."/>
            <person name="Rouze P."/>
            <person name="Ellis J.G."/>
            <person name="Dodds P.N."/>
            <person name="Schein J.E."/>
            <person name="Zhong S."/>
            <person name="Hamelin R.C."/>
            <person name="Grigoriev I.V."/>
            <person name="Szabo L.J."/>
            <person name="Martin F."/>
        </authorList>
    </citation>
    <scope>NUCLEOTIDE SEQUENCE [LARGE SCALE GENOMIC DNA]</scope>
    <source>
        <strain evidence="2">98AG31 / pathotype 3-4-7</strain>
    </source>
</reference>
<proteinExistence type="predicted"/>
<dbReference type="RefSeq" id="XP_007409008.1">
    <property type="nucleotide sequence ID" value="XM_007408946.1"/>
</dbReference>
<accession>F4RJ60</accession>
<organism evidence="2">
    <name type="scientific">Melampsora larici-populina (strain 98AG31 / pathotype 3-4-7)</name>
    <name type="common">Poplar leaf rust fungus</name>
    <dbReference type="NCBI Taxonomy" id="747676"/>
    <lineage>
        <taxon>Eukaryota</taxon>
        <taxon>Fungi</taxon>
        <taxon>Dikarya</taxon>
        <taxon>Basidiomycota</taxon>
        <taxon>Pucciniomycotina</taxon>
        <taxon>Pucciniomycetes</taxon>
        <taxon>Pucciniales</taxon>
        <taxon>Melampsoraceae</taxon>
        <taxon>Melampsora</taxon>
    </lineage>
</organism>
<dbReference type="GeneID" id="18929916"/>
<evidence type="ECO:0000313" key="2">
    <source>
        <dbReference type="Proteomes" id="UP000001072"/>
    </source>
</evidence>
<dbReference type="EMBL" id="GL883103">
    <property type="protein sequence ID" value="EGG07676.1"/>
    <property type="molecule type" value="Genomic_DNA"/>
</dbReference>
<dbReference type="PANTHER" id="PTHR35871">
    <property type="entry name" value="EXPRESSED PROTEIN"/>
    <property type="match status" value="1"/>
</dbReference>
<gene>
    <name evidence="1" type="ORF">MELLADRAFT_62492</name>
</gene>
<dbReference type="Proteomes" id="UP000001072">
    <property type="component" value="Unassembled WGS sequence"/>
</dbReference>
<evidence type="ECO:0000313" key="1">
    <source>
        <dbReference type="EMBL" id="EGG07676.1"/>
    </source>
</evidence>
<dbReference type="HOGENOM" id="CLU_1315646_0_0_1"/>
<keyword evidence="2" id="KW-1185">Reference proteome</keyword>
<dbReference type="VEuPathDB" id="FungiDB:MELLADRAFT_62492"/>
<dbReference type="InParanoid" id="F4RJ60"/>
<protein>
    <submittedName>
        <fullName evidence="1">Uncharacterized protein</fullName>
    </submittedName>
</protein>
<dbReference type="PANTHER" id="PTHR35871:SF1">
    <property type="entry name" value="CXC1-LIKE CYSTEINE CLUSTER ASSOCIATED WITH KDZ TRANSPOSASES DOMAIN-CONTAINING PROTEIN"/>
    <property type="match status" value="1"/>
</dbReference>